<keyword evidence="3" id="KW-1185">Reference proteome</keyword>
<dbReference type="SUPFAM" id="SSF52833">
    <property type="entry name" value="Thioredoxin-like"/>
    <property type="match status" value="1"/>
</dbReference>
<dbReference type="Proteomes" id="UP000612352">
    <property type="component" value="Unassembled WGS sequence"/>
</dbReference>
<dbReference type="Pfam" id="PF22234">
    <property type="entry name" value="Rv2466c-like"/>
    <property type="match status" value="1"/>
</dbReference>
<evidence type="ECO:0000313" key="3">
    <source>
        <dbReference type="Proteomes" id="UP000612352"/>
    </source>
</evidence>
<evidence type="ECO:0000313" key="2">
    <source>
        <dbReference type="EMBL" id="MBK0333069.1"/>
    </source>
</evidence>
<dbReference type="InterPro" id="IPR036249">
    <property type="entry name" value="Thioredoxin-like_sf"/>
</dbReference>
<evidence type="ECO:0000313" key="1">
    <source>
        <dbReference type="EMBL" id="MBK0330691.1"/>
    </source>
</evidence>
<protein>
    <submittedName>
        <fullName evidence="1">Disulfide bond formation protein DsbA</fullName>
    </submittedName>
</protein>
<comment type="caution">
    <text evidence="1">The sequence shown here is derived from an EMBL/GenBank/DDBJ whole genome shotgun (WGS) entry which is preliminary data.</text>
</comment>
<gene>
    <name evidence="1" type="ORF">I8D64_04680</name>
    <name evidence="2" type="ORF">I8D64_16830</name>
</gene>
<dbReference type="EMBL" id="JAEDAJ010000002">
    <property type="protein sequence ID" value="MBK0330691.1"/>
    <property type="molecule type" value="Genomic_DNA"/>
</dbReference>
<dbReference type="Gene3D" id="3.40.30.10">
    <property type="entry name" value="Glutaredoxin"/>
    <property type="match status" value="1"/>
</dbReference>
<proteinExistence type="predicted"/>
<name>A0ABS1B7R4_9MICO</name>
<dbReference type="RefSeq" id="WP_200501353.1">
    <property type="nucleotide sequence ID" value="NZ_JAEDAJ010000002.1"/>
</dbReference>
<dbReference type="CDD" id="cd02972">
    <property type="entry name" value="DsbA_family"/>
    <property type="match status" value="1"/>
</dbReference>
<dbReference type="EMBL" id="JAEDAJ010000020">
    <property type="protein sequence ID" value="MBK0333069.1"/>
    <property type="molecule type" value="Genomic_DNA"/>
</dbReference>
<dbReference type="InterPro" id="IPR053977">
    <property type="entry name" value="Rv2466c-like"/>
</dbReference>
<accession>A0ABS1B7R4</accession>
<sequence length="202" mass="22080">MTAPHVELFFDPICPWAWMTSRWLLNASQVRDVEITFSLMSLAALNEGRDLDAGYRRSMDDAWGPARVALAVENAGGNQDLADFYTAYGQAYHVGGQQDRREAAKTALEQAGLDPALLESYHDSSLDDTLRTKQKAVVELVGDEVGTPVISFGDGRAYFGPVISPAPKGEEAGTLFDGLEAMSRVDGFFELKRSRTVGPIFD</sequence>
<reference evidence="1 3" key="1">
    <citation type="submission" date="2020-12" db="EMBL/GenBank/DDBJ databases">
        <title>Brachybacterium sp. MASK1Z-5, whole genome shotgun sequence.</title>
        <authorList>
            <person name="Tuo L."/>
        </authorList>
    </citation>
    <scope>NUCLEOTIDE SEQUENCE [LARGE SCALE GENOMIC DNA]</scope>
    <source>
        <strain evidence="1 3">MASK1Z-5</strain>
    </source>
</reference>
<organism evidence="1 3">
    <name type="scientific">Brachybacterium halotolerans</name>
    <dbReference type="NCBI Taxonomy" id="2795215"/>
    <lineage>
        <taxon>Bacteria</taxon>
        <taxon>Bacillati</taxon>
        <taxon>Actinomycetota</taxon>
        <taxon>Actinomycetes</taxon>
        <taxon>Micrococcales</taxon>
        <taxon>Dermabacteraceae</taxon>
        <taxon>Brachybacterium</taxon>
    </lineage>
</organism>